<dbReference type="InterPro" id="IPR036866">
    <property type="entry name" value="RibonucZ/Hydroxyglut_hydro"/>
</dbReference>
<keyword evidence="2" id="KW-0378">Hydrolase</keyword>
<dbReference type="Proteomes" id="UP000006556">
    <property type="component" value="Chromosome"/>
</dbReference>
<dbReference type="GO" id="GO:0042781">
    <property type="term" value="F:3'-tRNA processing endoribonuclease activity"/>
    <property type="evidence" value="ECO:0007669"/>
    <property type="project" value="TreeGrafter"/>
</dbReference>
<accession>A5D465</accession>
<dbReference type="Gene3D" id="3.60.15.10">
    <property type="entry name" value="Ribonuclease Z/Hydroxyacylglutathione hydrolase-like"/>
    <property type="match status" value="1"/>
</dbReference>
<feature type="domain" description="Metallo-beta-lactamase" evidence="1">
    <location>
        <begin position="18"/>
        <end position="201"/>
    </location>
</feature>
<proteinExistence type="predicted"/>
<dbReference type="KEGG" id="pth:PTH_0790"/>
<dbReference type="SUPFAM" id="SSF56281">
    <property type="entry name" value="Metallo-hydrolase/oxidoreductase"/>
    <property type="match status" value="1"/>
</dbReference>
<dbReference type="SMART" id="SM00849">
    <property type="entry name" value="Lactamase_B"/>
    <property type="match status" value="1"/>
</dbReference>
<keyword evidence="3" id="KW-1185">Reference proteome</keyword>
<gene>
    <name evidence="2" type="primary">ElaC</name>
    <name evidence="2" type="ordered locus">PTH_0790</name>
</gene>
<protein>
    <submittedName>
        <fullName evidence="2">Metal-dependent hydrolases</fullName>
    </submittedName>
</protein>
<dbReference type="STRING" id="370438.PTH_0790"/>
<evidence type="ECO:0000313" key="2">
    <source>
        <dbReference type="EMBL" id="BAF58971.1"/>
    </source>
</evidence>
<dbReference type="AlphaFoldDB" id="A5D465"/>
<dbReference type="InterPro" id="IPR001279">
    <property type="entry name" value="Metallo-B-lactamas"/>
</dbReference>
<evidence type="ECO:0000313" key="3">
    <source>
        <dbReference type="Proteomes" id="UP000006556"/>
    </source>
</evidence>
<dbReference type="HOGENOM" id="CLU_031317_3_0_9"/>
<dbReference type="eggNOG" id="COG1234">
    <property type="taxonomic scope" value="Bacteria"/>
</dbReference>
<dbReference type="Pfam" id="PF12706">
    <property type="entry name" value="Lactamase_B_2"/>
    <property type="match status" value="1"/>
</dbReference>
<dbReference type="PANTHER" id="PTHR46018">
    <property type="entry name" value="ZINC PHOSPHODIESTERASE ELAC PROTEIN 1"/>
    <property type="match status" value="1"/>
</dbReference>
<dbReference type="PANTHER" id="PTHR46018:SF4">
    <property type="entry name" value="METALLO-HYDROLASE YHFI-RELATED"/>
    <property type="match status" value="1"/>
</dbReference>
<name>A5D465_PELTS</name>
<evidence type="ECO:0000259" key="1">
    <source>
        <dbReference type="SMART" id="SM00849"/>
    </source>
</evidence>
<organism evidence="2 3">
    <name type="scientific">Pelotomaculum thermopropionicum (strain DSM 13744 / JCM 10971 / SI)</name>
    <dbReference type="NCBI Taxonomy" id="370438"/>
    <lineage>
        <taxon>Bacteria</taxon>
        <taxon>Bacillati</taxon>
        <taxon>Bacillota</taxon>
        <taxon>Clostridia</taxon>
        <taxon>Eubacteriales</taxon>
        <taxon>Desulfotomaculaceae</taxon>
        <taxon>Pelotomaculum</taxon>
    </lineage>
</organism>
<sequence>MELVVLGCWAPYPRAGGACSGYLLRAGGLNVLLDSGNGTLSRMMSFIDFRSLDAVIISHLHHDHYLDLFSLRHAVEGARRAGTLAGPLRLFIPPVPETDFETLAGYKKAFETTPIESLPAEKVAGGFTARRLDLKRLVFRFVPARHALPGYSVSVEGDGKLVYSGDTVRTEELVALASGAGLFLCEASGLNSDAEYLKDNHLTAGQAGELAREAGVRRLLLTHFWPEYDPAVLVGQAAAAFGGRVEAAVEGNMYRLDG</sequence>
<dbReference type="EMBL" id="AP009389">
    <property type="protein sequence ID" value="BAF58971.1"/>
    <property type="molecule type" value="Genomic_DNA"/>
</dbReference>
<reference evidence="3" key="1">
    <citation type="journal article" date="2008" name="Genome Res.">
        <title>The genome of Pelotomaculum thermopropionicum reveals niche-associated evolution in anaerobic microbiota.</title>
        <authorList>
            <person name="Kosaka T."/>
            <person name="Kato S."/>
            <person name="Shimoyama T."/>
            <person name="Ishii S."/>
            <person name="Abe T."/>
            <person name="Watanabe K."/>
        </authorList>
    </citation>
    <scope>NUCLEOTIDE SEQUENCE [LARGE SCALE GENOMIC DNA]</scope>
    <source>
        <strain evidence="3">DSM 13744 / JCM 10971 / SI</strain>
    </source>
</reference>
<dbReference type="CDD" id="cd07716">
    <property type="entry name" value="RNaseZ_short-form-like_MBL-fold"/>
    <property type="match status" value="1"/>
</dbReference>